<feature type="domain" description="DUF3859" evidence="1">
    <location>
        <begin position="5"/>
        <end position="126"/>
    </location>
</feature>
<dbReference type="Pfam" id="PF12975">
    <property type="entry name" value="DUF3859"/>
    <property type="match status" value="1"/>
</dbReference>
<evidence type="ECO:0000313" key="3">
    <source>
        <dbReference type="Proteomes" id="UP001301442"/>
    </source>
</evidence>
<name>A0ABZ0GR42_9GAMM</name>
<reference evidence="2 3" key="1">
    <citation type="submission" date="2023-09" db="EMBL/GenBank/DDBJ databases">
        <authorList>
            <person name="Qi X."/>
        </authorList>
    </citation>
    <scope>NUCLEOTIDE SEQUENCE [LARGE SCALE GENOMIC DNA]</scope>
    <source>
        <strain evidence="2 3">S1-1</strain>
    </source>
</reference>
<dbReference type="Gene3D" id="2.60.40.2390">
    <property type="match status" value="1"/>
</dbReference>
<evidence type="ECO:0000313" key="2">
    <source>
        <dbReference type="EMBL" id="WOH37867.1"/>
    </source>
</evidence>
<dbReference type="InterPro" id="IPR024331">
    <property type="entry name" value="DUF3859"/>
</dbReference>
<dbReference type="Proteomes" id="UP001301442">
    <property type="component" value="Chromosome"/>
</dbReference>
<accession>A0ABZ0GR42</accession>
<protein>
    <submittedName>
        <fullName evidence="2">DUF3859 domain-containing protein</fullName>
    </submittedName>
</protein>
<gene>
    <name evidence="2" type="ORF">RI844_01130</name>
</gene>
<evidence type="ECO:0000259" key="1">
    <source>
        <dbReference type="Pfam" id="PF12975"/>
    </source>
</evidence>
<dbReference type="EMBL" id="CP136600">
    <property type="protein sequence ID" value="WOH37867.1"/>
    <property type="molecule type" value="Genomic_DNA"/>
</dbReference>
<dbReference type="RefSeq" id="WP_348396645.1">
    <property type="nucleotide sequence ID" value="NZ_CP136600.1"/>
</dbReference>
<sequence>MAKSKPEFSIKSYGIYELWNPKVKELPRIQNFTSEIPAVVDIEFGYILNVKKGKGCKLNFKISHPNILDKNGNVMAPFTGEVFVKTNDWSFFLGDTIWQPIQDKLGPWQIVIKYHEKIVADKTFNVVIKESDDIDEFTMLNKKINKRR</sequence>
<keyword evidence="3" id="KW-1185">Reference proteome</keyword>
<proteinExistence type="predicted"/>
<organism evidence="2 3">
    <name type="scientific">Thalassotalea fonticola</name>
    <dbReference type="NCBI Taxonomy" id="3065649"/>
    <lineage>
        <taxon>Bacteria</taxon>
        <taxon>Pseudomonadati</taxon>
        <taxon>Pseudomonadota</taxon>
        <taxon>Gammaproteobacteria</taxon>
        <taxon>Alteromonadales</taxon>
        <taxon>Colwelliaceae</taxon>
        <taxon>Thalassotalea</taxon>
    </lineage>
</organism>